<dbReference type="PANTHER" id="PTHR30349">
    <property type="entry name" value="PHAGE INTEGRASE-RELATED"/>
    <property type="match status" value="1"/>
</dbReference>
<dbReference type="Gene3D" id="1.10.150.130">
    <property type="match status" value="1"/>
</dbReference>
<dbReference type="InterPro" id="IPR044068">
    <property type="entry name" value="CB"/>
</dbReference>
<dbReference type="PROSITE" id="PS51900">
    <property type="entry name" value="CB"/>
    <property type="match status" value="1"/>
</dbReference>
<evidence type="ECO:0000256" key="4">
    <source>
        <dbReference type="PROSITE-ProRule" id="PRU01248"/>
    </source>
</evidence>
<evidence type="ECO:0000313" key="8">
    <source>
        <dbReference type="Proteomes" id="UP001596135"/>
    </source>
</evidence>
<reference evidence="8" key="1">
    <citation type="journal article" date="2019" name="Int. J. Syst. Evol. Microbiol.">
        <title>The Global Catalogue of Microorganisms (GCM) 10K type strain sequencing project: providing services to taxonomists for standard genome sequencing and annotation.</title>
        <authorList>
            <consortium name="The Broad Institute Genomics Platform"/>
            <consortium name="The Broad Institute Genome Sequencing Center for Infectious Disease"/>
            <person name="Wu L."/>
            <person name="Ma J."/>
        </authorList>
    </citation>
    <scope>NUCLEOTIDE SEQUENCE [LARGE SCALE GENOMIC DNA]</scope>
    <source>
        <strain evidence="8">CCUG 54522</strain>
    </source>
</reference>
<evidence type="ECO:0000256" key="2">
    <source>
        <dbReference type="ARBA" id="ARBA00023125"/>
    </source>
</evidence>
<evidence type="ECO:0000256" key="3">
    <source>
        <dbReference type="ARBA" id="ARBA00023172"/>
    </source>
</evidence>
<evidence type="ECO:0000256" key="1">
    <source>
        <dbReference type="ARBA" id="ARBA00008857"/>
    </source>
</evidence>
<dbReference type="Gene3D" id="1.10.443.10">
    <property type="entry name" value="Intergrase catalytic core"/>
    <property type="match status" value="1"/>
</dbReference>
<keyword evidence="3" id="KW-0233">DNA recombination</keyword>
<name>A0ABW1LPG8_9ACTN</name>
<proteinExistence type="inferred from homology"/>
<evidence type="ECO:0000313" key="7">
    <source>
        <dbReference type="EMBL" id="MFC6045760.1"/>
    </source>
</evidence>
<dbReference type="Proteomes" id="UP001596135">
    <property type="component" value="Unassembled WGS sequence"/>
</dbReference>
<feature type="domain" description="Core-binding (CB)" evidence="6">
    <location>
        <begin position="8"/>
        <end position="78"/>
    </location>
</feature>
<accession>A0ABW1LPG8</accession>
<evidence type="ECO:0000259" key="5">
    <source>
        <dbReference type="PROSITE" id="PS51898"/>
    </source>
</evidence>
<gene>
    <name evidence="7" type="ORF">ACFPYL_21940</name>
</gene>
<dbReference type="CDD" id="cd00397">
    <property type="entry name" value="DNA_BRE_C"/>
    <property type="match status" value="1"/>
</dbReference>
<dbReference type="RefSeq" id="WP_379159547.1">
    <property type="nucleotide sequence ID" value="NZ_JBHSRJ010000009.1"/>
</dbReference>
<dbReference type="InterPro" id="IPR013762">
    <property type="entry name" value="Integrase-like_cat_sf"/>
</dbReference>
<dbReference type="InterPro" id="IPR050090">
    <property type="entry name" value="Tyrosine_recombinase_XerCD"/>
</dbReference>
<evidence type="ECO:0000259" key="6">
    <source>
        <dbReference type="PROSITE" id="PS51900"/>
    </source>
</evidence>
<sequence length="265" mass="29171">MPPEHDDQLVATYHQHMLDEHTPANTVKARLRTLRSVGAPGIATREEIEAWWRSRNDRSPSTRKTDLANLRAFYRWAQRWEHRTDDPTVRLDAPNVPKGLPRPIARAELLTLLEKLEGDLRRAVCLGAYAGVRVAEAASLDWSDVDVETRRARVTGKGQKTRKVALSTLLLDNLLPNTGGNVVAAGGKAYSTSQLERKVNRAIKAAGVDATFHQLRHRYGTLAYQATHDLVAVGEQMGHASVVTTSIYAAAADDAADKIADAVSR</sequence>
<dbReference type="EMBL" id="JBHSRJ010000009">
    <property type="protein sequence ID" value="MFC6045760.1"/>
    <property type="molecule type" value="Genomic_DNA"/>
</dbReference>
<comment type="similarity">
    <text evidence="1">Belongs to the 'phage' integrase family.</text>
</comment>
<comment type="caution">
    <text evidence="7">The sequence shown here is derived from an EMBL/GenBank/DDBJ whole genome shotgun (WGS) entry which is preliminary data.</text>
</comment>
<keyword evidence="2 4" id="KW-0238">DNA-binding</keyword>
<dbReference type="SUPFAM" id="SSF56349">
    <property type="entry name" value="DNA breaking-rejoining enzymes"/>
    <property type="match status" value="1"/>
</dbReference>
<dbReference type="InterPro" id="IPR010998">
    <property type="entry name" value="Integrase_recombinase_N"/>
</dbReference>
<protein>
    <submittedName>
        <fullName evidence="7">Tyrosine-type recombinase/integrase</fullName>
    </submittedName>
</protein>
<organism evidence="7 8">
    <name type="scientific">Nocardioides hankookensis</name>
    <dbReference type="NCBI Taxonomy" id="443157"/>
    <lineage>
        <taxon>Bacteria</taxon>
        <taxon>Bacillati</taxon>
        <taxon>Actinomycetota</taxon>
        <taxon>Actinomycetes</taxon>
        <taxon>Propionibacteriales</taxon>
        <taxon>Nocardioidaceae</taxon>
        <taxon>Nocardioides</taxon>
    </lineage>
</organism>
<dbReference type="Pfam" id="PF00589">
    <property type="entry name" value="Phage_integrase"/>
    <property type="match status" value="1"/>
</dbReference>
<keyword evidence="8" id="KW-1185">Reference proteome</keyword>
<dbReference type="InterPro" id="IPR002104">
    <property type="entry name" value="Integrase_catalytic"/>
</dbReference>
<dbReference type="PROSITE" id="PS51898">
    <property type="entry name" value="TYR_RECOMBINASE"/>
    <property type="match status" value="1"/>
</dbReference>
<dbReference type="InterPro" id="IPR011010">
    <property type="entry name" value="DNA_brk_join_enz"/>
</dbReference>
<dbReference type="PANTHER" id="PTHR30349:SF41">
    <property type="entry name" value="INTEGRASE_RECOMBINASE PROTEIN MJ0367-RELATED"/>
    <property type="match status" value="1"/>
</dbReference>
<feature type="domain" description="Tyr recombinase" evidence="5">
    <location>
        <begin position="99"/>
        <end position="261"/>
    </location>
</feature>